<reference evidence="3 4" key="2">
    <citation type="journal article" date="2022" name="Int. J. Syst. Evol. Microbiol.">
        <title>Strains of Bradyrhizobium barranii sp. nov. associated with legumes native to Canada are symbionts of soybeans and belong to different subspecies (subsp. barranii subsp. nov. and subsp. apii subsp. nov.) and symbiovars (sv. glycinearum and sv. septentrionale).</title>
        <authorList>
            <person name="Bromfield E.S.P."/>
            <person name="Cloutier S."/>
            <person name="Wasai-Hara S."/>
            <person name="Minamisawa K."/>
        </authorList>
    </citation>
    <scope>NUCLEOTIDE SEQUENCE [LARGE SCALE GENOMIC DNA]</scope>
    <source>
        <strain evidence="3 4">144S4</strain>
    </source>
</reference>
<name>A0A939MIM7_9BRAD</name>
<dbReference type="EMBL" id="JAGEMI010000001">
    <property type="protein sequence ID" value="MBO1868430.1"/>
    <property type="molecule type" value="Genomic_DNA"/>
</dbReference>
<reference evidence="2" key="1">
    <citation type="submission" date="2021-03" db="EMBL/GenBank/DDBJ databases">
        <title>Whole Genome Sequence of Bradyrhizobium sp. Strain 144S4.</title>
        <authorList>
            <person name="Bromfield E.S.P."/>
            <person name="Cloutier S."/>
        </authorList>
    </citation>
    <scope>NUCLEOTIDE SEQUENCE [LARGE SCALE GENOMIC DNA]</scope>
    <source>
        <strain evidence="2">144S4</strain>
    </source>
</reference>
<dbReference type="KEGG" id="bban:J4G43_047140"/>
<organism evidence="2">
    <name type="scientific">Bradyrhizobium barranii subsp. barranii</name>
    <dbReference type="NCBI Taxonomy" id="2823807"/>
    <lineage>
        <taxon>Bacteria</taxon>
        <taxon>Pseudomonadati</taxon>
        <taxon>Pseudomonadota</taxon>
        <taxon>Alphaproteobacteria</taxon>
        <taxon>Hyphomicrobiales</taxon>
        <taxon>Nitrobacteraceae</taxon>
        <taxon>Bradyrhizobium</taxon>
        <taxon>Bradyrhizobium barranii</taxon>
    </lineage>
</organism>
<evidence type="ECO:0000313" key="4">
    <source>
        <dbReference type="Proteomes" id="UP000664702"/>
    </source>
</evidence>
<dbReference type="AlphaFoldDB" id="A0A939MIM7"/>
<sequence length="103" mass="10759">MATKKKPAAKKAPAKKRVAKTAVAKRKAGSKTAANADQAKGPRAGSKTAMLLDLLGGKGSTVEKMCEALGWQAHTLRAALTRLPNGAKAERTREDGVTSYKLA</sequence>
<protein>
    <submittedName>
        <fullName evidence="2">DUF3489 domain-containing protein</fullName>
    </submittedName>
</protein>
<evidence type="ECO:0000313" key="2">
    <source>
        <dbReference type="EMBL" id="MBO1868430.1"/>
    </source>
</evidence>
<feature type="compositionally biased region" description="Basic residues" evidence="1">
    <location>
        <begin position="1"/>
        <end position="29"/>
    </location>
</feature>
<dbReference type="Proteomes" id="UP000664702">
    <property type="component" value="Chromosome"/>
</dbReference>
<feature type="region of interest" description="Disordered" evidence="1">
    <location>
        <begin position="1"/>
        <end position="45"/>
    </location>
</feature>
<gene>
    <name evidence="3" type="ORF">J4G43_047140</name>
    <name evidence="2" type="ORF">J4G43_48850</name>
</gene>
<accession>A0A939MIM7</accession>
<dbReference type="RefSeq" id="WP_208088906.1">
    <property type="nucleotide sequence ID" value="NZ_CP086136.1"/>
</dbReference>
<proteinExistence type="predicted"/>
<evidence type="ECO:0000256" key="1">
    <source>
        <dbReference type="SAM" id="MobiDB-lite"/>
    </source>
</evidence>
<dbReference type="EMBL" id="CP086136">
    <property type="protein sequence ID" value="UEM11943.1"/>
    <property type="molecule type" value="Genomic_DNA"/>
</dbReference>
<evidence type="ECO:0000313" key="3">
    <source>
        <dbReference type="EMBL" id="UEM11943.1"/>
    </source>
</evidence>
<dbReference type="InterPro" id="IPR021880">
    <property type="entry name" value="DUF3489"/>
</dbReference>
<dbReference type="Pfam" id="PF11994">
    <property type="entry name" value="DUF3489"/>
    <property type="match status" value="1"/>
</dbReference>